<feature type="active site" description="Proton acceptor" evidence="5">
    <location>
        <position position="410"/>
    </location>
</feature>
<keyword evidence="9" id="KW-1185">Reference proteome</keyword>
<dbReference type="Proteomes" id="UP000799757">
    <property type="component" value="Unassembled WGS sequence"/>
</dbReference>
<dbReference type="CDD" id="cd07230">
    <property type="entry name" value="Pat_TGL4-5_like"/>
    <property type="match status" value="1"/>
</dbReference>
<dbReference type="GO" id="GO:0016042">
    <property type="term" value="P:lipid catabolic process"/>
    <property type="evidence" value="ECO:0007669"/>
    <property type="project" value="UniProtKB-UniRule"/>
</dbReference>
<feature type="short sequence motif" description="GXSXG" evidence="5">
    <location>
        <begin position="256"/>
        <end position="260"/>
    </location>
</feature>
<comment type="function">
    <text evidence="1">Probable lipid hydrolase.</text>
</comment>
<dbReference type="Pfam" id="PF11815">
    <property type="entry name" value="DUF3336"/>
    <property type="match status" value="1"/>
</dbReference>
<feature type="compositionally biased region" description="Basic and acidic residues" evidence="6">
    <location>
        <begin position="844"/>
        <end position="856"/>
    </location>
</feature>
<keyword evidence="2 5" id="KW-0378">Hydrolase</keyword>
<dbReference type="AlphaFoldDB" id="A0A6A6XKR9"/>
<feature type="compositionally biased region" description="Acidic residues" evidence="6">
    <location>
        <begin position="663"/>
        <end position="674"/>
    </location>
</feature>
<evidence type="ECO:0000256" key="2">
    <source>
        <dbReference type="ARBA" id="ARBA00022801"/>
    </source>
</evidence>
<evidence type="ECO:0000259" key="7">
    <source>
        <dbReference type="PROSITE" id="PS51635"/>
    </source>
</evidence>
<evidence type="ECO:0000256" key="4">
    <source>
        <dbReference type="ARBA" id="ARBA00023098"/>
    </source>
</evidence>
<evidence type="ECO:0000313" key="8">
    <source>
        <dbReference type="EMBL" id="KAF2797019.1"/>
    </source>
</evidence>
<dbReference type="OrthoDB" id="10049244at2759"/>
<feature type="domain" description="PNPLA" evidence="7">
    <location>
        <begin position="225"/>
        <end position="423"/>
    </location>
</feature>
<proteinExistence type="predicted"/>
<evidence type="ECO:0000256" key="1">
    <source>
        <dbReference type="ARBA" id="ARBA00002682"/>
    </source>
</evidence>
<organism evidence="8 9">
    <name type="scientific">Melanomma pulvis-pyrius CBS 109.77</name>
    <dbReference type="NCBI Taxonomy" id="1314802"/>
    <lineage>
        <taxon>Eukaryota</taxon>
        <taxon>Fungi</taxon>
        <taxon>Dikarya</taxon>
        <taxon>Ascomycota</taxon>
        <taxon>Pezizomycotina</taxon>
        <taxon>Dothideomycetes</taxon>
        <taxon>Pleosporomycetidae</taxon>
        <taxon>Pleosporales</taxon>
        <taxon>Melanommataceae</taxon>
        <taxon>Melanomma</taxon>
    </lineage>
</organism>
<keyword evidence="3 5" id="KW-0442">Lipid degradation</keyword>
<dbReference type="InterPro" id="IPR016035">
    <property type="entry name" value="Acyl_Trfase/lysoPLipase"/>
</dbReference>
<feature type="compositionally biased region" description="Low complexity" evidence="6">
    <location>
        <begin position="701"/>
        <end position="714"/>
    </location>
</feature>
<feature type="compositionally biased region" description="Polar residues" evidence="6">
    <location>
        <begin position="688"/>
        <end position="699"/>
    </location>
</feature>
<dbReference type="SUPFAM" id="SSF52151">
    <property type="entry name" value="FabD/lysophospholipase-like"/>
    <property type="match status" value="1"/>
</dbReference>
<accession>A0A6A6XKR9</accession>
<gene>
    <name evidence="8" type="ORF">K505DRAFT_406002</name>
</gene>
<evidence type="ECO:0000256" key="6">
    <source>
        <dbReference type="SAM" id="MobiDB-lite"/>
    </source>
</evidence>
<feature type="compositionally biased region" description="Low complexity" evidence="6">
    <location>
        <begin position="675"/>
        <end position="687"/>
    </location>
</feature>
<dbReference type="PANTHER" id="PTHR14226:SF10">
    <property type="entry name" value="TRIACYLGLYCEROL LIPASE 4-RELATED"/>
    <property type="match status" value="1"/>
</dbReference>
<evidence type="ECO:0000256" key="3">
    <source>
        <dbReference type="ARBA" id="ARBA00022963"/>
    </source>
</evidence>
<dbReference type="InterPro" id="IPR021771">
    <property type="entry name" value="Triacylglycerol_lipase_N"/>
</dbReference>
<dbReference type="InterPro" id="IPR050301">
    <property type="entry name" value="NTE"/>
</dbReference>
<dbReference type="Gene3D" id="3.40.1090.10">
    <property type="entry name" value="Cytosolic phospholipase A2 catalytic domain"/>
    <property type="match status" value="2"/>
</dbReference>
<keyword evidence="4 5" id="KW-0443">Lipid metabolism</keyword>
<dbReference type="PROSITE" id="PS51635">
    <property type="entry name" value="PNPLA"/>
    <property type="match status" value="1"/>
</dbReference>
<feature type="compositionally biased region" description="Low complexity" evidence="6">
    <location>
        <begin position="589"/>
        <end position="611"/>
    </location>
</feature>
<protein>
    <submittedName>
        <fullName evidence="8">Patatin-domain-containing protein</fullName>
    </submittedName>
</protein>
<evidence type="ECO:0000256" key="5">
    <source>
        <dbReference type="PROSITE-ProRule" id="PRU01161"/>
    </source>
</evidence>
<comment type="caution">
    <text evidence="5">Lacks conserved residue(s) required for the propagation of feature annotation.</text>
</comment>
<feature type="region of interest" description="Disordered" evidence="6">
    <location>
        <begin position="582"/>
        <end position="613"/>
    </location>
</feature>
<reference evidence="8" key="1">
    <citation type="journal article" date="2020" name="Stud. Mycol.">
        <title>101 Dothideomycetes genomes: a test case for predicting lifestyles and emergence of pathogens.</title>
        <authorList>
            <person name="Haridas S."/>
            <person name="Albert R."/>
            <person name="Binder M."/>
            <person name="Bloem J."/>
            <person name="Labutti K."/>
            <person name="Salamov A."/>
            <person name="Andreopoulos B."/>
            <person name="Baker S."/>
            <person name="Barry K."/>
            <person name="Bills G."/>
            <person name="Bluhm B."/>
            <person name="Cannon C."/>
            <person name="Castanera R."/>
            <person name="Culley D."/>
            <person name="Daum C."/>
            <person name="Ezra D."/>
            <person name="Gonzalez J."/>
            <person name="Henrissat B."/>
            <person name="Kuo A."/>
            <person name="Liang C."/>
            <person name="Lipzen A."/>
            <person name="Lutzoni F."/>
            <person name="Magnuson J."/>
            <person name="Mondo S."/>
            <person name="Nolan M."/>
            <person name="Ohm R."/>
            <person name="Pangilinan J."/>
            <person name="Park H.-J."/>
            <person name="Ramirez L."/>
            <person name="Alfaro M."/>
            <person name="Sun H."/>
            <person name="Tritt A."/>
            <person name="Yoshinaga Y."/>
            <person name="Zwiers L.-H."/>
            <person name="Turgeon B."/>
            <person name="Goodwin S."/>
            <person name="Spatafora J."/>
            <person name="Crous P."/>
            <person name="Grigoriev I."/>
        </authorList>
    </citation>
    <scope>NUCLEOTIDE SEQUENCE</scope>
    <source>
        <strain evidence="8">CBS 109.77</strain>
    </source>
</reference>
<dbReference type="EMBL" id="MU001816">
    <property type="protein sequence ID" value="KAF2797019.1"/>
    <property type="molecule type" value="Genomic_DNA"/>
</dbReference>
<evidence type="ECO:0000313" key="9">
    <source>
        <dbReference type="Proteomes" id="UP000799757"/>
    </source>
</evidence>
<dbReference type="InterPro" id="IPR002641">
    <property type="entry name" value="PNPLA_dom"/>
</dbReference>
<feature type="active site" description="Nucleophile" evidence="5">
    <location>
        <position position="258"/>
    </location>
</feature>
<dbReference type="GO" id="GO:0006641">
    <property type="term" value="P:triglyceride metabolic process"/>
    <property type="evidence" value="ECO:0007669"/>
    <property type="project" value="UniProtKB-ARBA"/>
</dbReference>
<feature type="region of interest" description="Disordered" evidence="6">
    <location>
        <begin position="801"/>
        <end position="900"/>
    </location>
</feature>
<sequence>MSFLSETVLTGSTRLYVAGKGEVASKGGSRNPRKNQSNGGLLTPLIQLVRDPVGTIGDAVDSFHSVLETKTTPETPIDRTQVLYLRMRNAESYDEWKTAATELDTLEGNDFWKREDESHEYDAALVAARLKQLDDARINCDVKKMLFLIRTALTRGLGGMGDLRLYKHSHIGTKALIERYIESAQETMTALFEVSAKQGDHCPVQPRQLMDSLLATRQSFGRSALLLSGGGTFGMNHIGVVSSLWKARLLPRIISGASAGSIVCAVLCTKTDAEIPEVLEEFCYGDLAVFEKEGDEDGIMKKAARFLKYGALFDITHLMNVMRNLLGDITFQESYNRTRRILNITVSSASLYELPRLLNYVTAPNVMIWSAVCASCSVPFIFSPASLLAKDPRTGKEVPWNPTPNAGWIDGSVDNDLPMTRLAEMFNVNHFIVSQVNPHVVPFLAKEEDNIGAEAQQSSAFSAGPSWIHHMANLAKGEALHRLQVLSELGVFPNYLTKARSVLNQRYSGDITIFPSISYAHFPKCSLTGERATWPKLSRVKNHVAIELALDETIRKFRTRVVFSPSQVDLRLNNFSRPLSQGNTVLYRSKPSNKTNPSTPSMSSTSPIIPRRSNHLRIKFPAKPGQATRPYLPTHPLQKYSRYLESNKSLDALSSSTNPDGSSSDEESSVDSDTSDVFSSPPHSPSSQLPTLWPSTRQLFPSASQPTTPSISSSIYGHRNASLINLTMTAAPSSPESRYRRLFHPSDTNTYPNNLPVHPDIQREVEATINPLDAMNYAGPALQHTESAPEAQKIPPAAVIKPDSFPEAHGRTLGTIADSSPALGPLPLRDDIKSTAKGKPKKLSKIEKKEMKESKRDRRSSKRGSSQGGGLGLLLDISGTRGMMLRRKKSSMLGNAESQT</sequence>
<dbReference type="PANTHER" id="PTHR14226">
    <property type="entry name" value="NEUROPATHY TARGET ESTERASE/SWISS CHEESE D.MELANOGASTER"/>
    <property type="match status" value="1"/>
</dbReference>
<dbReference type="Pfam" id="PF01734">
    <property type="entry name" value="Patatin"/>
    <property type="match status" value="1"/>
</dbReference>
<feature type="short sequence motif" description="GXGXXG" evidence="5">
    <location>
        <begin position="229"/>
        <end position="234"/>
    </location>
</feature>
<feature type="region of interest" description="Disordered" evidence="6">
    <location>
        <begin position="651"/>
        <end position="714"/>
    </location>
</feature>
<name>A0A6A6XKR9_9PLEO</name>
<dbReference type="GO" id="GO:0004806">
    <property type="term" value="F:triacylglycerol lipase activity"/>
    <property type="evidence" value="ECO:0007669"/>
    <property type="project" value="InterPro"/>
</dbReference>